<gene>
    <name evidence="1" type="ORF">NLG97_g4647</name>
</gene>
<protein>
    <submittedName>
        <fullName evidence="1">Uncharacterized protein</fullName>
    </submittedName>
</protein>
<evidence type="ECO:0000313" key="2">
    <source>
        <dbReference type="Proteomes" id="UP001148737"/>
    </source>
</evidence>
<evidence type="ECO:0000313" key="1">
    <source>
        <dbReference type="EMBL" id="KAJ3493572.1"/>
    </source>
</evidence>
<name>A0ACC1QUP7_9HYPO</name>
<organism evidence="1 2">
    <name type="scientific">Lecanicillium saksenae</name>
    <dbReference type="NCBI Taxonomy" id="468837"/>
    <lineage>
        <taxon>Eukaryota</taxon>
        <taxon>Fungi</taxon>
        <taxon>Dikarya</taxon>
        <taxon>Ascomycota</taxon>
        <taxon>Pezizomycotina</taxon>
        <taxon>Sordariomycetes</taxon>
        <taxon>Hypocreomycetidae</taxon>
        <taxon>Hypocreales</taxon>
        <taxon>Cordycipitaceae</taxon>
        <taxon>Lecanicillium</taxon>
    </lineage>
</organism>
<proteinExistence type="predicted"/>
<reference evidence="1" key="1">
    <citation type="submission" date="2022-07" db="EMBL/GenBank/DDBJ databases">
        <title>Genome Sequence of Lecanicillium saksenae.</title>
        <authorList>
            <person name="Buettner E."/>
        </authorList>
    </citation>
    <scope>NUCLEOTIDE SEQUENCE</scope>
    <source>
        <strain evidence="1">VT-O1</strain>
    </source>
</reference>
<keyword evidence="2" id="KW-1185">Reference proteome</keyword>
<accession>A0ACC1QUP7</accession>
<dbReference type="EMBL" id="JANAKD010000473">
    <property type="protein sequence ID" value="KAJ3493572.1"/>
    <property type="molecule type" value="Genomic_DNA"/>
</dbReference>
<sequence length="642" mass="70588">MNSTPADQSESTIPANSLLYLSIVLRESPRRAPVLCIYLHDDRKILGDNFTVTIGHDTTHRCDSAPTTDSSVIIALAKTWIDTCQKRPNCQLDHKSEAKFFPTRLIDVGDSTTSPVRLIESPTAPLEYLALSHCWGKQPMRKRLLQADLEAMKLDIRLDDLSQNFQDAISITRGIGVRYIWIDSLCIIQDSTDDTDWDREAKLMGHVYANSLCVLSATASAESDEGFFRRKIKPKATSFGCVLRLGSDGRRKRGSHSVWLHRQGSAAQLFDEFVDPAPLSSRAWAFQERVLARRVIHYCNGVVLFECNTLRASEYDPEGLVHQPKPKLNNDGTVGGGDFTRPLVRGIQISKGGRRSSAYVANANYLPPTQRWAAAIKSTARSGLQGEFQLLLSDAVDVTNGEVQVSLHNAWYEIVEQYSTRALTHETDRLIAITGAANLITARTNRTFAFGLWLETLAFNLLWIVKSSTPRPRASFSHPSWSWISAVGGVKSGLDAFTDVDPEVVVSLVSHVCMPASTAVAGTAARKPSLTLVKEYLFTGWASNCRFVADVPGVSQNDPGLHYLPIAYLCLGCSRGRALGASYRQQIHGIVLRPVGTGGEHERVGYFMIEGASASGVPPAVMRCSAKFKIVIVRVYLPPVAA</sequence>
<dbReference type="Proteomes" id="UP001148737">
    <property type="component" value="Unassembled WGS sequence"/>
</dbReference>
<comment type="caution">
    <text evidence="1">The sequence shown here is derived from an EMBL/GenBank/DDBJ whole genome shotgun (WGS) entry which is preliminary data.</text>
</comment>